<keyword evidence="3" id="KW-1185">Reference proteome</keyword>
<dbReference type="InterPro" id="IPR024535">
    <property type="entry name" value="RHGA/B-epi-like_pectate_lyase"/>
</dbReference>
<organism evidence="2 3">
    <name type="scientific">Haloarcula pellucida</name>
    <dbReference type="NCBI Taxonomy" id="1427151"/>
    <lineage>
        <taxon>Archaea</taxon>
        <taxon>Methanobacteriati</taxon>
        <taxon>Methanobacteriota</taxon>
        <taxon>Stenosarchaea group</taxon>
        <taxon>Halobacteria</taxon>
        <taxon>Halobacteriales</taxon>
        <taxon>Haloarculaceae</taxon>
        <taxon>Haloarcula</taxon>
    </lineage>
</organism>
<evidence type="ECO:0000313" key="2">
    <source>
        <dbReference type="EMBL" id="GGN94183.1"/>
    </source>
</evidence>
<accession>A0A830GMT3</accession>
<evidence type="ECO:0000313" key="3">
    <source>
        <dbReference type="Proteomes" id="UP000605784"/>
    </source>
</evidence>
<reference evidence="2" key="2">
    <citation type="submission" date="2020-09" db="EMBL/GenBank/DDBJ databases">
        <authorList>
            <person name="Sun Q."/>
            <person name="Ohkuma M."/>
        </authorList>
    </citation>
    <scope>NUCLEOTIDE SEQUENCE</scope>
    <source>
        <strain evidence="2">JCM 17820</strain>
    </source>
</reference>
<sequence length="512" mass="55316">MGSLGGLTALLAGRNADRRSASNVESTTSSAVAREFDGDVDLNGNDMLDVGTIRGGVEIDGASIDSWNVVDVSELGAEPGSDTDLGAVIDDHFDRDDITSAVYYLPEGTYTWNTPVTSRSFEGFGIVGKPQARVECTNIEMPYFISLGTDTVNNADIFIARNITFDVQKENVAASAIIASVDEHLEITNCALSGELDRVVPPYYSIQPTLLTKSGQGFVNISMTDGSFCDPDRKEQRHPMGLAIERDHRGYLVVENSDIEGFINNGIYSAGHNGKVAIRNTDIRNCGAGMLRLGDGDYAYKCKLVNDDAEDRGYSYAALWVNRAGHAVANSIEIVAEQATPSELVRVNGDVDHCTLSNIVIHSGANQFICEFLGSGPSSGQIVTKNWTIYDTGSAQSNAHLGHIDRPNVILENWDVHIDPGSDGKRHGLVVDAPWVDVRGCSFIHTGGGLDLLLDDGADYLRLKNCDFKSGRLYQYSRATTEDAIVADNRFVDGVSLAGEQVDWTTRGPGFQ</sequence>
<dbReference type="AlphaFoldDB" id="A0A830GMT3"/>
<feature type="domain" description="Rhamnogalacturonase A/B/Epimerase-like pectate lyase" evidence="1">
    <location>
        <begin position="70"/>
        <end position="300"/>
    </location>
</feature>
<comment type="caution">
    <text evidence="2">The sequence shown here is derived from an EMBL/GenBank/DDBJ whole genome shotgun (WGS) entry which is preliminary data.</text>
</comment>
<dbReference type="EMBL" id="BMOU01000003">
    <property type="protein sequence ID" value="GGN94183.1"/>
    <property type="molecule type" value="Genomic_DNA"/>
</dbReference>
<dbReference type="RefSeq" id="WP_188997083.1">
    <property type="nucleotide sequence ID" value="NZ_BMOU01000003.1"/>
</dbReference>
<protein>
    <recommendedName>
        <fullName evidence="1">Rhamnogalacturonase A/B/Epimerase-like pectate lyase domain-containing protein</fullName>
    </recommendedName>
</protein>
<dbReference type="Pfam" id="PF12708">
    <property type="entry name" value="Pect-lyase_RHGA_epim"/>
    <property type="match status" value="1"/>
</dbReference>
<dbReference type="Proteomes" id="UP000605784">
    <property type="component" value="Unassembled WGS sequence"/>
</dbReference>
<reference evidence="2" key="1">
    <citation type="journal article" date="2014" name="Int. J. Syst. Evol. Microbiol.">
        <title>Complete genome sequence of Corynebacterium casei LMG S-19264T (=DSM 44701T), isolated from a smear-ripened cheese.</title>
        <authorList>
            <consortium name="US DOE Joint Genome Institute (JGI-PGF)"/>
            <person name="Walter F."/>
            <person name="Albersmeier A."/>
            <person name="Kalinowski J."/>
            <person name="Ruckert C."/>
        </authorList>
    </citation>
    <scope>NUCLEOTIDE SEQUENCE</scope>
    <source>
        <strain evidence="2">JCM 17820</strain>
    </source>
</reference>
<gene>
    <name evidence="2" type="ORF">GCM10009030_20330</name>
</gene>
<proteinExistence type="predicted"/>
<name>A0A830GMT3_9EURY</name>
<evidence type="ECO:0000259" key="1">
    <source>
        <dbReference type="Pfam" id="PF12708"/>
    </source>
</evidence>